<dbReference type="Proteomes" id="UP001595075">
    <property type="component" value="Unassembled WGS sequence"/>
</dbReference>
<dbReference type="EMBL" id="JAZHXI010000005">
    <property type="protein sequence ID" value="KAL2071158.1"/>
    <property type="molecule type" value="Genomic_DNA"/>
</dbReference>
<accession>A0ABR4CN73</accession>
<gene>
    <name evidence="1" type="ORF">VTL71DRAFT_12393</name>
</gene>
<name>A0ABR4CN73_9HELO</name>
<keyword evidence="2" id="KW-1185">Reference proteome</keyword>
<evidence type="ECO:0000313" key="2">
    <source>
        <dbReference type="Proteomes" id="UP001595075"/>
    </source>
</evidence>
<reference evidence="1 2" key="1">
    <citation type="journal article" date="2024" name="Commun. Biol.">
        <title>Comparative genomic analysis of thermophilic fungi reveals convergent evolutionary adaptations and gene losses.</title>
        <authorList>
            <person name="Steindorff A.S."/>
            <person name="Aguilar-Pontes M.V."/>
            <person name="Robinson A.J."/>
            <person name="Andreopoulos B."/>
            <person name="LaButti K."/>
            <person name="Kuo A."/>
            <person name="Mondo S."/>
            <person name="Riley R."/>
            <person name="Otillar R."/>
            <person name="Haridas S."/>
            <person name="Lipzen A."/>
            <person name="Grimwood J."/>
            <person name="Schmutz J."/>
            <person name="Clum A."/>
            <person name="Reid I.D."/>
            <person name="Moisan M.C."/>
            <person name="Butler G."/>
            <person name="Nguyen T.T.M."/>
            <person name="Dewar K."/>
            <person name="Conant G."/>
            <person name="Drula E."/>
            <person name="Henrissat B."/>
            <person name="Hansel C."/>
            <person name="Singer S."/>
            <person name="Hutchinson M.I."/>
            <person name="de Vries R.P."/>
            <person name="Natvig D.O."/>
            <person name="Powell A.J."/>
            <person name="Tsang A."/>
            <person name="Grigoriev I.V."/>
        </authorList>
    </citation>
    <scope>NUCLEOTIDE SEQUENCE [LARGE SCALE GENOMIC DNA]</scope>
    <source>
        <strain evidence="1 2">CBS 494.80</strain>
    </source>
</reference>
<organism evidence="1 2">
    <name type="scientific">Oculimacula yallundae</name>
    <dbReference type="NCBI Taxonomy" id="86028"/>
    <lineage>
        <taxon>Eukaryota</taxon>
        <taxon>Fungi</taxon>
        <taxon>Dikarya</taxon>
        <taxon>Ascomycota</taxon>
        <taxon>Pezizomycotina</taxon>
        <taxon>Leotiomycetes</taxon>
        <taxon>Helotiales</taxon>
        <taxon>Ploettnerulaceae</taxon>
        <taxon>Oculimacula</taxon>
    </lineage>
</organism>
<evidence type="ECO:0000313" key="1">
    <source>
        <dbReference type="EMBL" id="KAL2071158.1"/>
    </source>
</evidence>
<sequence length="86" mass="9210">MRDPDRRDGAALRCAAFTNKTSRSQLRVLGGGGALTAGYSYIRGNLDIPLPLSQNSLVVGDVSEGRMRMCDGAAEEGPDSVVERKR</sequence>
<comment type="caution">
    <text evidence="1">The sequence shown here is derived from an EMBL/GenBank/DDBJ whole genome shotgun (WGS) entry which is preliminary data.</text>
</comment>
<protein>
    <submittedName>
        <fullName evidence="1">Uncharacterized protein</fullName>
    </submittedName>
</protein>
<proteinExistence type="predicted"/>